<keyword evidence="8 16" id="KW-0418">Kinase</keyword>
<evidence type="ECO:0000256" key="11">
    <source>
        <dbReference type="ARBA" id="ARBA00023136"/>
    </source>
</evidence>
<feature type="domain" description="Histidine kinase" evidence="14">
    <location>
        <begin position="375"/>
        <end position="594"/>
    </location>
</feature>
<evidence type="ECO:0000256" key="9">
    <source>
        <dbReference type="ARBA" id="ARBA00022840"/>
    </source>
</evidence>
<dbReference type="Pfam" id="PF00672">
    <property type="entry name" value="HAMP"/>
    <property type="match status" value="1"/>
</dbReference>
<evidence type="ECO:0000259" key="14">
    <source>
        <dbReference type="PROSITE" id="PS50109"/>
    </source>
</evidence>
<evidence type="ECO:0000256" key="7">
    <source>
        <dbReference type="ARBA" id="ARBA00022741"/>
    </source>
</evidence>
<keyword evidence="17" id="KW-1185">Reference proteome</keyword>
<feature type="transmembrane region" description="Helical" evidence="13">
    <location>
        <begin position="273"/>
        <end position="293"/>
    </location>
</feature>
<dbReference type="InterPro" id="IPR036097">
    <property type="entry name" value="HisK_dim/P_sf"/>
</dbReference>
<dbReference type="InterPro" id="IPR003661">
    <property type="entry name" value="HisK_dim/P_dom"/>
</dbReference>
<evidence type="ECO:0000259" key="15">
    <source>
        <dbReference type="PROSITE" id="PS50885"/>
    </source>
</evidence>
<keyword evidence="13" id="KW-1133">Transmembrane helix</keyword>
<evidence type="ECO:0000256" key="10">
    <source>
        <dbReference type="ARBA" id="ARBA00023012"/>
    </source>
</evidence>
<dbReference type="EMBL" id="JACYTN010000010">
    <property type="protein sequence ID" value="MBD8499371.1"/>
    <property type="molecule type" value="Genomic_DNA"/>
</dbReference>
<dbReference type="Gene3D" id="3.30.565.10">
    <property type="entry name" value="Histidine kinase-like ATPase, C-terminal domain"/>
    <property type="match status" value="1"/>
</dbReference>
<comment type="subcellular location">
    <subcellularLocation>
        <location evidence="2">Cell membrane</location>
        <topology evidence="2">Multi-pass membrane protein</topology>
    </subcellularLocation>
</comment>
<dbReference type="CDD" id="cd00082">
    <property type="entry name" value="HisKA"/>
    <property type="match status" value="1"/>
</dbReference>
<organism evidence="16 17">
    <name type="scientific">Paenibacillus arenosi</name>
    <dbReference type="NCBI Taxonomy" id="2774142"/>
    <lineage>
        <taxon>Bacteria</taxon>
        <taxon>Bacillati</taxon>
        <taxon>Bacillota</taxon>
        <taxon>Bacilli</taxon>
        <taxon>Bacillales</taxon>
        <taxon>Paenibacillaceae</taxon>
        <taxon>Paenibacillus</taxon>
    </lineage>
</organism>
<feature type="domain" description="HAMP" evidence="15">
    <location>
        <begin position="294"/>
        <end position="346"/>
    </location>
</feature>
<feature type="coiled-coil region" evidence="12">
    <location>
        <begin position="334"/>
        <end position="371"/>
    </location>
</feature>
<evidence type="ECO:0000256" key="1">
    <source>
        <dbReference type="ARBA" id="ARBA00000085"/>
    </source>
</evidence>
<dbReference type="SMART" id="SM00388">
    <property type="entry name" value="HisKA"/>
    <property type="match status" value="1"/>
</dbReference>
<keyword evidence="9" id="KW-0067">ATP-binding</keyword>
<evidence type="ECO:0000256" key="2">
    <source>
        <dbReference type="ARBA" id="ARBA00004651"/>
    </source>
</evidence>
<dbReference type="InterPro" id="IPR005467">
    <property type="entry name" value="His_kinase_dom"/>
</dbReference>
<gene>
    <name evidence="16" type="ORF">IFO66_13830</name>
</gene>
<dbReference type="PRINTS" id="PR00344">
    <property type="entry name" value="BCTRLSENSOR"/>
</dbReference>
<feature type="transmembrane region" description="Helical" evidence="13">
    <location>
        <begin position="12"/>
        <end position="33"/>
    </location>
</feature>
<dbReference type="Gene3D" id="1.10.287.130">
    <property type="match status" value="1"/>
</dbReference>
<proteinExistence type="predicted"/>
<keyword evidence="10" id="KW-0902">Two-component regulatory system</keyword>
<evidence type="ECO:0000256" key="5">
    <source>
        <dbReference type="ARBA" id="ARBA00022553"/>
    </source>
</evidence>
<accession>A0ABR9B2G3</accession>
<protein>
    <recommendedName>
        <fullName evidence="3">histidine kinase</fullName>
        <ecNumber evidence="3">2.7.13.3</ecNumber>
    </recommendedName>
</protein>
<keyword evidence="12" id="KW-0175">Coiled coil</keyword>
<dbReference type="GO" id="GO:0016301">
    <property type="term" value="F:kinase activity"/>
    <property type="evidence" value="ECO:0007669"/>
    <property type="project" value="UniProtKB-KW"/>
</dbReference>
<dbReference type="RefSeq" id="WP_192025712.1">
    <property type="nucleotide sequence ID" value="NZ_JACYTN010000010.1"/>
</dbReference>
<reference evidence="16 17" key="1">
    <citation type="submission" date="2020-09" db="EMBL/GenBank/DDBJ databases">
        <title>Paenibacillus sp. CAU 1523 isolated from sand of Haeundae Beach.</title>
        <authorList>
            <person name="Kim W."/>
        </authorList>
    </citation>
    <scope>NUCLEOTIDE SEQUENCE [LARGE SCALE GENOMIC DNA]</scope>
    <source>
        <strain evidence="16 17">CAU 1523</strain>
    </source>
</reference>
<dbReference type="PROSITE" id="PS50109">
    <property type="entry name" value="HIS_KIN"/>
    <property type="match status" value="1"/>
</dbReference>
<dbReference type="SUPFAM" id="SSF158472">
    <property type="entry name" value="HAMP domain-like"/>
    <property type="match status" value="1"/>
</dbReference>
<dbReference type="PANTHER" id="PTHR45453">
    <property type="entry name" value="PHOSPHATE REGULON SENSOR PROTEIN PHOR"/>
    <property type="match status" value="1"/>
</dbReference>
<dbReference type="InterPro" id="IPR003594">
    <property type="entry name" value="HATPase_dom"/>
</dbReference>
<keyword evidence="4" id="KW-1003">Cell membrane</keyword>
<dbReference type="PROSITE" id="PS50885">
    <property type="entry name" value="HAMP"/>
    <property type="match status" value="1"/>
</dbReference>
<keyword evidence="5" id="KW-0597">Phosphoprotein</keyword>
<sequence>MKKRGITFKLFALTSAIFVLFYALLTAGLFIFFEQFYEEHKIKTVKDSLYSYIKKSYEEEAGESQYVLKNEALMAILEPDGSNIYTNPFVLEVLVKNKGSYYVPLFMFYNNKELLDAGVKNGDYITLTGLPGKNSEISKNMNNRLFYPYTITYKDQVITSGPEEKVDTNGMAQISGVITGINYPDQLFENAPYDERNQLIAEAIDRLFPLTDTELSLLGSGNSMEVTWVDSKTGADHLIEIQPILQYGHLNELIFSVSAHQEIGESFDALKTYYIYIGIGGFVVIISLSFIFSKIVSQPILKMNHVASRMARLDFSAVSEVKSYDEMGSLSESLNSLSNNLQRSMSELQDANEQLQKDMEHKQKMEQLQKEFIANASHELKTPLSIVKSYAEGLLDDVVVHKRTRYTEVILDEAGKMETLVNDMLELAKLESPVTKLKLDSFSLIALLQEIIDKLMKHLREKNVNVIIHTHDEADEALADSKRIEQVLTNILVNAIRHSDANSTISVTLKPEQIEGNHHVHVRIENHGEPIPEDQLLLVWDRFYRGEQSRNRKMGGTGLGLAITKHILDLHGSRYHVFNTEKGVAFTFTLPSEQTDVNTSIVDE</sequence>
<dbReference type="InterPro" id="IPR050351">
    <property type="entry name" value="BphY/WalK/GraS-like"/>
</dbReference>
<evidence type="ECO:0000256" key="6">
    <source>
        <dbReference type="ARBA" id="ARBA00022679"/>
    </source>
</evidence>
<name>A0ABR9B2G3_9BACL</name>
<dbReference type="SMART" id="SM00387">
    <property type="entry name" value="HATPase_c"/>
    <property type="match status" value="1"/>
</dbReference>
<dbReference type="Gene3D" id="6.10.340.10">
    <property type="match status" value="1"/>
</dbReference>
<keyword evidence="13" id="KW-0812">Transmembrane</keyword>
<dbReference type="PANTHER" id="PTHR45453:SF3">
    <property type="entry name" value="HISTIDINE KINASE"/>
    <property type="match status" value="1"/>
</dbReference>
<keyword evidence="11 13" id="KW-0472">Membrane</keyword>
<dbReference type="EC" id="2.7.13.3" evidence="3"/>
<keyword evidence="7" id="KW-0547">Nucleotide-binding</keyword>
<evidence type="ECO:0000313" key="16">
    <source>
        <dbReference type="EMBL" id="MBD8499371.1"/>
    </source>
</evidence>
<evidence type="ECO:0000256" key="13">
    <source>
        <dbReference type="SAM" id="Phobius"/>
    </source>
</evidence>
<evidence type="ECO:0000256" key="4">
    <source>
        <dbReference type="ARBA" id="ARBA00022475"/>
    </source>
</evidence>
<dbReference type="InterPro" id="IPR036890">
    <property type="entry name" value="HATPase_C_sf"/>
</dbReference>
<dbReference type="Pfam" id="PF02518">
    <property type="entry name" value="HATPase_c"/>
    <property type="match status" value="1"/>
</dbReference>
<evidence type="ECO:0000313" key="17">
    <source>
        <dbReference type="Proteomes" id="UP000634529"/>
    </source>
</evidence>
<comment type="catalytic activity">
    <reaction evidence="1">
        <text>ATP + protein L-histidine = ADP + protein N-phospho-L-histidine.</text>
        <dbReference type="EC" id="2.7.13.3"/>
    </reaction>
</comment>
<comment type="caution">
    <text evidence="16">The sequence shown here is derived from an EMBL/GenBank/DDBJ whole genome shotgun (WGS) entry which is preliminary data.</text>
</comment>
<dbReference type="SUPFAM" id="SSF55874">
    <property type="entry name" value="ATPase domain of HSP90 chaperone/DNA topoisomerase II/histidine kinase"/>
    <property type="match status" value="1"/>
</dbReference>
<evidence type="ECO:0000256" key="3">
    <source>
        <dbReference type="ARBA" id="ARBA00012438"/>
    </source>
</evidence>
<evidence type="ECO:0000256" key="8">
    <source>
        <dbReference type="ARBA" id="ARBA00022777"/>
    </source>
</evidence>
<keyword evidence="6" id="KW-0808">Transferase</keyword>
<dbReference type="SMART" id="SM00304">
    <property type="entry name" value="HAMP"/>
    <property type="match status" value="1"/>
</dbReference>
<evidence type="ECO:0000256" key="12">
    <source>
        <dbReference type="SAM" id="Coils"/>
    </source>
</evidence>
<dbReference type="InterPro" id="IPR003660">
    <property type="entry name" value="HAMP_dom"/>
</dbReference>
<dbReference type="InterPro" id="IPR004358">
    <property type="entry name" value="Sig_transdc_His_kin-like_C"/>
</dbReference>
<dbReference type="Proteomes" id="UP000634529">
    <property type="component" value="Unassembled WGS sequence"/>
</dbReference>
<dbReference type="Pfam" id="PF00512">
    <property type="entry name" value="HisKA"/>
    <property type="match status" value="1"/>
</dbReference>
<dbReference type="SUPFAM" id="SSF47384">
    <property type="entry name" value="Homodimeric domain of signal transducing histidine kinase"/>
    <property type="match status" value="1"/>
</dbReference>